<keyword evidence="2 6" id="KW-0813">Transport</keyword>
<evidence type="ECO:0000256" key="3">
    <source>
        <dbReference type="ARBA" id="ARBA00022692"/>
    </source>
</evidence>
<dbReference type="InterPro" id="IPR051204">
    <property type="entry name" value="ABC_transp_perm/SBD"/>
</dbReference>
<dbReference type="GO" id="GO:0031460">
    <property type="term" value="P:glycine betaine transport"/>
    <property type="evidence" value="ECO:0007669"/>
    <property type="project" value="TreeGrafter"/>
</dbReference>
<sequence>MAEPENAAAAAAADPVWAWAVEAWQWALRNLDDPVGPLLAEHVLLSYASVLIGLALAVPLGVLCVRFRAFYAPVLGGVNALYAVPSLALFFLLLPYTAFSAWTAVIPLALYTLAILVPNVVDGLDQVPHHVRQAAVAMGFGPLRRLLRVELPVAVPVIIAGLRVASVATISMVSVASLVGLGGLGGIILTYGFARDFAAPVVVGIALSVALAFATDGLLVLAQRALTPWTRDRGPARRHGRSARGRAAEAAAARSGEGAPA</sequence>
<feature type="transmembrane region" description="Helical" evidence="6">
    <location>
        <begin position="197"/>
        <end position="221"/>
    </location>
</feature>
<dbReference type="InterPro" id="IPR035906">
    <property type="entry name" value="MetI-like_sf"/>
</dbReference>
<feature type="compositionally biased region" description="Low complexity" evidence="7">
    <location>
        <begin position="248"/>
        <end position="261"/>
    </location>
</feature>
<name>A0A841E4V7_9ACTN</name>
<dbReference type="CDD" id="cd06261">
    <property type="entry name" value="TM_PBP2"/>
    <property type="match status" value="1"/>
</dbReference>
<feature type="transmembrane region" description="Helical" evidence="6">
    <location>
        <begin position="99"/>
        <end position="121"/>
    </location>
</feature>
<keyword evidence="3 6" id="KW-0812">Transmembrane</keyword>
<evidence type="ECO:0000256" key="6">
    <source>
        <dbReference type="RuleBase" id="RU363032"/>
    </source>
</evidence>
<protein>
    <submittedName>
        <fullName evidence="9">Osmoprotectant transport system permease protein</fullName>
    </submittedName>
</protein>
<dbReference type="EMBL" id="JACHLY010000001">
    <property type="protein sequence ID" value="MBB5997484.1"/>
    <property type="molecule type" value="Genomic_DNA"/>
</dbReference>
<organism evidence="9 10">
    <name type="scientific">Streptomonospora salina</name>
    <dbReference type="NCBI Taxonomy" id="104205"/>
    <lineage>
        <taxon>Bacteria</taxon>
        <taxon>Bacillati</taxon>
        <taxon>Actinomycetota</taxon>
        <taxon>Actinomycetes</taxon>
        <taxon>Streptosporangiales</taxon>
        <taxon>Nocardiopsidaceae</taxon>
        <taxon>Streptomonospora</taxon>
    </lineage>
</organism>
<feature type="region of interest" description="Disordered" evidence="7">
    <location>
        <begin position="231"/>
        <end position="261"/>
    </location>
</feature>
<dbReference type="PROSITE" id="PS50928">
    <property type="entry name" value="ABC_TM1"/>
    <property type="match status" value="1"/>
</dbReference>
<reference evidence="9 10" key="1">
    <citation type="submission" date="2020-08" db="EMBL/GenBank/DDBJ databases">
        <title>Sequencing the genomes of 1000 actinobacteria strains.</title>
        <authorList>
            <person name="Klenk H.-P."/>
        </authorList>
    </citation>
    <scope>NUCLEOTIDE SEQUENCE [LARGE SCALE GENOMIC DNA]</scope>
    <source>
        <strain evidence="9 10">DSM 44593</strain>
    </source>
</reference>
<comment type="caution">
    <text evidence="9">The sequence shown here is derived from an EMBL/GenBank/DDBJ whole genome shotgun (WGS) entry which is preliminary data.</text>
</comment>
<feature type="transmembrane region" description="Helical" evidence="6">
    <location>
        <begin position="167"/>
        <end position="191"/>
    </location>
</feature>
<dbReference type="RefSeq" id="WP_184633745.1">
    <property type="nucleotide sequence ID" value="NZ_BAABKT010000004.1"/>
</dbReference>
<dbReference type="InterPro" id="IPR000515">
    <property type="entry name" value="MetI-like"/>
</dbReference>
<gene>
    <name evidence="9" type="ORF">HNR25_001235</name>
</gene>
<evidence type="ECO:0000313" key="10">
    <source>
        <dbReference type="Proteomes" id="UP000578077"/>
    </source>
</evidence>
<feature type="transmembrane region" description="Helical" evidence="6">
    <location>
        <begin position="70"/>
        <end position="93"/>
    </location>
</feature>
<keyword evidence="4 6" id="KW-1133">Transmembrane helix</keyword>
<evidence type="ECO:0000256" key="5">
    <source>
        <dbReference type="ARBA" id="ARBA00023136"/>
    </source>
</evidence>
<evidence type="ECO:0000256" key="7">
    <source>
        <dbReference type="SAM" id="MobiDB-lite"/>
    </source>
</evidence>
<dbReference type="GO" id="GO:0005886">
    <property type="term" value="C:plasma membrane"/>
    <property type="evidence" value="ECO:0007669"/>
    <property type="project" value="UniProtKB-SubCell"/>
</dbReference>
<dbReference type="GO" id="GO:0055085">
    <property type="term" value="P:transmembrane transport"/>
    <property type="evidence" value="ECO:0007669"/>
    <property type="project" value="InterPro"/>
</dbReference>
<evidence type="ECO:0000256" key="1">
    <source>
        <dbReference type="ARBA" id="ARBA00004141"/>
    </source>
</evidence>
<evidence type="ECO:0000313" key="9">
    <source>
        <dbReference type="EMBL" id="MBB5997484.1"/>
    </source>
</evidence>
<accession>A0A841E4V7</accession>
<evidence type="ECO:0000256" key="2">
    <source>
        <dbReference type="ARBA" id="ARBA00022448"/>
    </source>
</evidence>
<dbReference type="Pfam" id="PF00528">
    <property type="entry name" value="BPD_transp_1"/>
    <property type="match status" value="1"/>
</dbReference>
<dbReference type="SUPFAM" id="SSF161098">
    <property type="entry name" value="MetI-like"/>
    <property type="match status" value="1"/>
</dbReference>
<dbReference type="PANTHER" id="PTHR30177:SF4">
    <property type="entry name" value="OSMOPROTECTANT IMPORT PERMEASE PROTEIN OSMW"/>
    <property type="match status" value="1"/>
</dbReference>
<evidence type="ECO:0000256" key="4">
    <source>
        <dbReference type="ARBA" id="ARBA00022989"/>
    </source>
</evidence>
<dbReference type="Proteomes" id="UP000578077">
    <property type="component" value="Unassembled WGS sequence"/>
</dbReference>
<feature type="domain" description="ABC transmembrane type-1" evidence="8">
    <location>
        <begin position="39"/>
        <end position="220"/>
    </location>
</feature>
<evidence type="ECO:0000259" key="8">
    <source>
        <dbReference type="PROSITE" id="PS50928"/>
    </source>
</evidence>
<feature type="transmembrane region" description="Helical" evidence="6">
    <location>
        <begin position="44"/>
        <end position="63"/>
    </location>
</feature>
<dbReference type="Gene3D" id="1.10.3720.10">
    <property type="entry name" value="MetI-like"/>
    <property type="match status" value="1"/>
</dbReference>
<dbReference type="AlphaFoldDB" id="A0A841E4V7"/>
<proteinExistence type="inferred from homology"/>
<dbReference type="PANTHER" id="PTHR30177">
    <property type="entry name" value="GLYCINE BETAINE/L-PROLINE TRANSPORT SYSTEM PERMEASE PROTEIN PROW"/>
    <property type="match status" value="1"/>
</dbReference>
<keyword evidence="10" id="KW-1185">Reference proteome</keyword>
<comment type="similarity">
    <text evidence="6">Belongs to the binding-protein-dependent transport system permease family.</text>
</comment>
<comment type="subcellular location">
    <subcellularLocation>
        <location evidence="6">Cell membrane</location>
        <topology evidence="6">Multi-pass membrane protein</topology>
    </subcellularLocation>
    <subcellularLocation>
        <location evidence="1">Membrane</location>
        <topology evidence="1">Multi-pass membrane protein</topology>
    </subcellularLocation>
</comment>
<keyword evidence="5 6" id="KW-0472">Membrane</keyword>